<sequence length="138" mass="15186">MKEYEREVEKELSPLTRRCCCEDQRRQSDTGMNPPQTGRFPAVLSTAGLDPHSVCHFMKLLMEKEIKTGRTSPIGSMSHLCASLSLSICSGKASRCQKGRSVGPIPRLPFSLTLSHPVSLTVDQKNPNVIAHNPQSVP</sequence>
<gene>
    <name evidence="1" type="ORF">Q8A67_012588</name>
</gene>
<dbReference type="Proteomes" id="UP001187343">
    <property type="component" value="Unassembled WGS sequence"/>
</dbReference>
<name>A0AA88PRQ4_9TELE</name>
<reference evidence="1" key="1">
    <citation type="submission" date="2023-08" db="EMBL/GenBank/DDBJ databases">
        <title>Chromosome-level Genome Assembly of mud carp (Cirrhinus molitorella).</title>
        <authorList>
            <person name="Liu H."/>
        </authorList>
    </citation>
    <scope>NUCLEOTIDE SEQUENCE</scope>
    <source>
        <strain evidence="1">Prfri</strain>
        <tissue evidence="1">Muscle</tissue>
    </source>
</reference>
<dbReference type="EMBL" id="JAUYZG010000012">
    <property type="protein sequence ID" value="KAK2892600.1"/>
    <property type="molecule type" value="Genomic_DNA"/>
</dbReference>
<protein>
    <submittedName>
        <fullName evidence="1">Uncharacterized protein</fullName>
    </submittedName>
</protein>
<accession>A0AA88PRQ4</accession>
<evidence type="ECO:0000313" key="2">
    <source>
        <dbReference type="Proteomes" id="UP001187343"/>
    </source>
</evidence>
<proteinExistence type="predicted"/>
<comment type="caution">
    <text evidence="1">The sequence shown here is derived from an EMBL/GenBank/DDBJ whole genome shotgun (WGS) entry which is preliminary data.</text>
</comment>
<keyword evidence="2" id="KW-1185">Reference proteome</keyword>
<evidence type="ECO:0000313" key="1">
    <source>
        <dbReference type="EMBL" id="KAK2892600.1"/>
    </source>
</evidence>
<dbReference type="AlphaFoldDB" id="A0AA88PRQ4"/>
<organism evidence="1 2">
    <name type="scientific">Cirrhinus molitorella</name>
    <name type="common">mud carp</name>
    <dbReference type="NCBI Taxonomy" id="172907"/>
    <lineage>
        <taxon>Eukaryota</taxon>
        <taxon>Metazoa</taxon>
        <taxon>Chordata</taxon>
        <taxon>Craniata</taxon>
        <taxon>Vertebrata</taxon>
        <taxon>Euteleostomi</taxon>
        <taxon>Actinopterygii</taxon>
        <taxon>Neopterygii</taxon>
        <taxon>Teleostei</taxon>
        <taxon>Ostariophysi</taxon>
        <taxon>Cypriniformes</taxon>
        <taxon>Cyprinidae</taxon>
        <taxon>Labeoninae</taxon>
        <taxon>Labeonini</taxon>
        <taxon>Cirrhinus</taxon>
    </lineage>
</organism>